<name>A0A9Q1JZJ0_9CARY</name>
<dbReference type="Proteomes" id="UP001153076">
    <property type="component" value="Unassembled WGS sequence"/>
</dbReference>
<dbReference type="EMBL" id="JAKOGI010000506">
    <property type="protein sequence ID" value="KAJ8433999.1"/>
    <property type="molecule type" value="Genomic_DNA"/>
</dbReference>
<sequence>MTQANGAYKPRGSKRRKCEQASHNGLMHFAEGGNPPPGQGKLSKPNILKSSLVACFVLGPNPPVQGYRRTVAKPDRVFIVRFHLVLKRDATLKNSCVYFDKKKTPNYLSMVLGQTMNKNDLARILIWITFPELNFKYWSKEGLNKIGSLIRKPIATDKAAQAKLRTKFVGL</sequence>
<reference evidence="2" key="1">
    <citation type="submission" date="2022-04" db="EMBL/GenBank/DDBJ databases">
        <title>Carnegiea gigantea Genome sequencing and assembly v2.</title>
        <authorList>
            <person name="Copetti D."/>
            <person name="Sanderson M.J."/>
            <person name="Burquez A."/>
            <person name="Wojciechowski M.F."/>
        </authorList>
    </citation>
    <scope>NUCLEOTIDE SEQUENCE</scope>
    <source>
        <strain evidence="2">SGP5-SGP5p</strain>
        <tissue evidence="2">Aerial part</tissue>
    </source>
</reference>
<protein>
    <recommendedName>
        <fullName evidence="4">DUF4283 domain-containing protein</fullName>
    </recommendedName>
</protein>
<evidence type="ECO:0008006" key="4">
    <source>
        <dbReference type="Google" id="ProtNLM"/>
    </source>
</evidence>
<organism evidence="2 3">
    <name type="scientific">Carnegiea gigantea</name>
    <dbReference type="NCBI Taxonomy" id="171969"/>
    <lineage>
        <taxon>Eukaryota</taxon>
        <taxon>Viridiplantae</taxon>
        <taxon>Streptophyta</taxon>
        <taxon>Embryophyta</taxon>
        <taxon>Tracheophyta</taxon>
        <taxon>Spermatophyta</taxon>
        <taxon>Magnoliopsida</taxon>
        <taxon>eudicotyledons</taxon>
        <taxon>Gunneridae</taxon>
        <taxon>Pentapetalae</taxon>
        <taxon>Caryophyllales</taxon>
        <taxon>Cactineae</taxon>
        <taxon>Cactaceae</taxon>
        <taxon>Cactoideae</taxon>
        <taxon>Echinocereeae</taxon>
        <taxon>Carnegiea</taxon>
    </lineage>
</organism>
<evidence type="ECO:0000313" key="3">
    <source>
        <dbReference type="Proteomes" id="UP001153076"/>
    </source>
</evidence>
<dbReference type="AlphaFoldDB" id="A0A9Q1JZJ0"/>
<dbReference type="PANTHER" id="PTHR31286:SF165">
    <property type="entry name" value="DUF4283 DOMAIN-CONTAINING PROTEIN"/>
    <property type="match status" value="1"/>
</dbReference>
<dbReference type="InterPro" id="IPR040256">
    <property type="entry name" value="At4g02000-like"/>
</dbReference>
<dbReference type="OrthoDB" id="1939300at2759"/>
<feature type="region of interest" description="Disordered" evidence="1">
    <location>
        <begin position="1"/>
        <end position="21"/>
    </location>
</feature>
<accession>A0A9Q1JZJ0</accession>
<gene>
    <name evidence="2" type="ORF">Cgig2_012692</name>
</gene>
<keyword evidence="3" id="KW-1185">Reference proteome</keyword>
<dbReference type="PANTHER" id="PTHR31286">
    <property type="entry name" value="GLYCINE-RICH CELL WALL STRUCTURAL PROTEIN 1.8-LIKE"/>
    <property type="match status" value="1"/>
</dbReference>
<evidence type="ECO:0000313" key="2">
    <source>
        <dbReference type="EMBL" id="KAJ8433999.1"/>
    </source>
</evidence>
<evidence type="ECO:0000256" key="1">
    <source>
        <dbReference type="SAM" id="MobiDB-lite"/>
    </source>
</evidence>
<comment type="caution">
    <text evidence="2">The sequence shown here is derived from an EMBL/GenBank/DDBJ whole genome shotgun (WGS) entry which is preliminary data.</text>
</comment>
<proteinExistence type="predicted"/>